<feature type="transmembrane region" description="Helical" evidence="6">
    <location>
        <begin position="47"/>
        <end position="66"/>
    </location>
</feature>
<dbReference type="PANTHER" id="PTHR30250:SF21">
    <property type="entry name" value="LIPID II FLIPPASE MURJ"/>
    <property type="match status" value="1"/>
</dbReference>
<evidence type="ECO:0000256" key="1">
    <source>
        <dbReference type="ARBA" id="ARBA00004651"/>
    </source>
</evidence>
<feature type="transmembrane region" description="Helical" evidence="6">
    <location>
        <begin position="160"/>
        <end position="179"/>
    </location>
</feature>
<dbReference type="PIRSF" id="PIRSF038958">
    <property type="entry name" value="PG_synth_SpoVB"/>
    <property type="match status" value="1"/>
</dbReference>
<reference evidence="7 8" key="1">
    <citation type="submission" date="2019-04" db="EMBL/GenBank/DDBJ databases">
        <title>Genome sequencing of Clostridium botulinum Groups I-IV and Clostridium butyricum.</title>
        <authorList>
            <person name="Brunt J."/>
            <person name="Van Vliet A.H.M."/>
            <person name="Stringer S.C."/>
            <person name="Carter A.T."/>
            <person name="Peck M.W."/>
        </authorList>
    </citation>
    <scope>NUCLEOTIDE SEQUENCE [LARGE SCALE GENOMIC DNA]</scope>
    <source>
        <strain evidence="7 8">IFR 18/094</strain>
    </source>
</reference>
<dbReference type="Pfam" id="PF01943">
    <property type="entry name" value="Polysacc_synt"/>
    <property type="match status" value="1"/>
</dbReference>
<feature type="transmembrane region" description="Helical" evidence="6">
    <location>
        <begin position="412"/>
        <end position="429"/>
    </location>
</feature>
<dbReference type="InterPro" id="IPR024923">
    <property type="entry name" value="PG_synth_SpoVB"/>
</dbReference>
<protein>
    <submittedName>
        <fullName evidence="7">Polysaccharide biosynthesis protein</fullName>
    </submittedName>
</protein>
<organism evidence="7 8">
    <name type="scientific">Clostridium niameyense</name>
    <dbReference type="NCBI Taxonomy" id="1622073"/>
    <lineage>
        <taxon>Bacteria</taxon>
        <taxon>Bacillati</taxon>
        <taxon>Bacillota</taxon>
        <taxon>Clostridia</taxon>
        <taxon>Eubacteriales</taxon>
        <taxon>Clostridiaceae</taxon>
        <taxon>Clostridium</taxon>
    </lineage>
</organism>
<dbReference type="AlphaFoldDB" id="A0A6M0R9Q1"/>
<feature type="transmembrane region" description="Helical" evidence="6">
    <location>
        <begin position="386"/>
        <end position="406"/>
    </location>
</feature>
<feature type="transmembrane region" description="Helical" evidence="6">
    <location>
        <begin position="87"/>
        <end position="107"/>
    </location>
</feature>
<feature type="transmembrane region" description="Helical" evidence="6">
    <location>
        <begin position="319"/>
        <end position="339"/>
    </location>
</feature>
<evidence type="ECO:0000256" key="6">
    <source>
        <dbReference type="SAM" id="Phobius"/>
    </source>
</evidence>
<feature type="transmembrane region" description="Helical" evidence="6">
    <location>
        <begin position="354"/>
        <end position="374"/>
    </location>
</feature>
<evidence type="ECO:0000313" key="7">
    <source>
        <dbReference type="EMBL" id="NEZ46390.1"/>
    </source>
</evidence>
<dbReference type="InterPro" id="IPR050833">
    <property type="entry name" value="Poly_Biosynth_Transport"/>
</dbReference>
<keyword evidence="8" id="KW-1185">Reference proteome</keyword>
<feature type="transmembrane region" description="Helical" evidence="6">
    <location>
        <begin position="12"/>
        <end position="35"/>
    </location>
</feature>
<feature type="transmembrane region" description="Helical" evidence="6">
    <location>
        <begin position="283"/>
        <end position="307"/>
    </location>
</feature>
<keyword evidence="5 6" id="KW-0472">Membrane</keyword>
<dbReference type="EMBL" id="SXDP01000002">
    <property type="protein sequence ID" value="NEZ46390.1"/>
    <property type="molecule type" value="Genomic_DNA"/>
</dbReference>
<comment type="caution">
    <text evidence="7">The sequence shown here is derived from an EMBL/GenBank/DDBJ whole genome shotgun (WGS) entry which is preliminary data.</text>
</comment>
<evidence type="ECO:0000256" key="3">
    <source>
        <dbReference type="ARBA" id="ARBA00022692"/>
    </source>
</evidence>
<dbReference type="CDD" id="cd13124">
    <property type="entry name" value="MATE_SpoVB_like"/>
    <property type="match status" value="1"/>
</dbReference>
<keyword evidence="4 6" id="KW-1133">Transmembrane helix</keyword>
<evidence type="ECO:0000313" key="8">
    <source>
        <dbReference type="Proteomes" id="UP000473885"/>
    </source>
</evidence>
<evidence type="ECO:0000256" key="5">
    <source>
        <dbReference type="ARBA" id="ARBA00023136"/>
    </source>
</evidence>
<dbReference type="RefSeq" id="WP_163248630.1">
    <property type="nucleotide sequence ID" value="NZ_SXDP01000002.1"/>
</dbReference>
<accession>A0A6M0R9Q1</accession>
<dbReference type="GO" id="GO:0005886">
    <property type="term" value="C:plasma membrane"/>
    <property type="evidence" value="ECO:0007669"/>
    <property type="project" value="UniProtKB-SubCell"/>
</dbReference>
<sequence>MEEQSVTKGFAILSIAGILGKILSLLYIPILRYILKDEGYGIYTAAYQIYAFMFVLTNAGIPVAISKLISELTATDRHKDAIRAFKLARIMLLLLGSIMAFFMIILARPLANITQYSRAYIAVVALAPSILFTSVASAYRGYFQGRANMIPTAVSQVIEQILNTIFSLVCAALLIKYGLELGCAGGTIGTSIGALFSALFLLNYYNRNKKIKYNKIKERKYSNRQLIRKIIQYGLPITLCVGMNYAGNIVDLYNTKSRLMVGGFTNSQATILYGFLGKYQQLINVPIAIITSLSAAILPAISGAVVNGDKKAVKSNINYAFRLCFLIAIPSAVGLRVLSRPVYEMLKLGRGYDIMGYGALVLVFMAIAQIQTTILQSIGKLNIATIYSLIGIICKIAVNYFLIAIPSINIKGAIYGSIVGFLVPIILNHRIIKKTLRVKFNLLKPMVKPLISAEIMGVVVFAVFKGIHMLLSLVNKGYITNFLATVVAILAGILFYGFALALTGGLNKEDLNKLPNKFVRLIPNFIKRRLK</sequence>
<name>A0A6M0R9Q1_9CLOT</name>
<proteinExistence type="predicted"/>
<comment type="subcellular location">
    <subcellularLocation>
        <location evidence="1">Cell membrane</location>
        <topology evidence="1">Multi-pass membrane protein</topology>
    </subcellularLocation>
</comment>
<dbReference type="InterPro" id="IPR002797">
    <property type="entry name" value="Polysacc_synth"/>
</dbReference>
<evidence type="ECO:0000256" key="4">
    <source>
        <dbReference type="ARBA" id="ARBA00022989"/>
    </source>
</evidence>
<feature type="transmembrane region" description="Helical" evidence="6">
    <location>
        <begin position="185"/>
        <end position="205"/>
    </location>
</feature>
<keyword evidence="3 6" id="KW-0812">Transmembrane</keyword>
<feature type="transmembrane region" description="Helical" evidence="6">
    <location>
        <begin position="482"/>
        <end position="503"/>
    </location>
</feature>
<feature type="transmembrane region" description="Helical" evidence="6">
    <location>
        <begin position="226"/>
        <end position="246"/>
    </location>
</feature>
<feature type="transmembrane region" description="Helical" evidence="6">
    <location>
        <begin position="450"/>
        <end position="470"/>
    </location>
</feature>
<keyword evidence="2" id="KW-1003">Cell membrane</keyword>
<dbReference type="Proteomes" id="UP000473885">
    <property type="component" value="Unassembled WGS sequence"/>
</dbReference>
<dbReference type="PANTHER" id="PTHR30250">
    <property type="entry name" value="PST FAMILY PREDICTED COLANIC ACID TRANSPORTER"/>
    <property type="match status" value="1"/>
</dbReference>
<feature type="transmembrane region" description="Helical" evidence="6">
    <location>
        <begin position="119"/>
        <end position="139"/>
    </location>
</feature>
<gene>
    <name evidence="7" type="ORF">FDF74_04075</name>
</gene>
<evidence type="ECO:0000256" key="2">
    <source>
        <dbReference type="ARBA" id="ARBA00022475"/>
    </source>
</evidence>